<gene>
    <name evidence="3" type="ORF">G9Q37_02610</name>
</gene>
<dbReference type="AlphaFoldDB" id="A0A6G8ID89"/>
<dbReference type="GO" id="GO:0006629">
    <property type="term" value="P:lipid metabolic process"/>
    <property type="evidence" value="ECO:0007669"/>
    <property type="project" value="InterPro"/>
</dbReference>
<dbReference type="Proteomes" id="UP000503162">
    <property type="component" value="Chromosome"/>
</dbReference>
<dbReference type="PROSITE" id="PS51704">
    <property type="entry name" value="GP_PDE"/>
    <property type="match status" value="1"/>
</dbReference>
<dbReference type="RefSeq" id="WP_166224155.1">
    <property type="nucleotide sequence ID" value="NZ_CP049989.1"/>
</dbReference>
<dbReference type="InterPro" id="IPR017946">
    <property type="entry name" value="PLC-like_Pdiesterase_TIM-brl"/>
</dbReference>
<name>A0A6G8ID89_9BURK</name>
<evidence type="ECO:0000259" key="2">
    <source>
        <dbReference type="PROSITE" id="PS51704"/>
    </source>
</evidence>
<dbReference type="PANTHER" id="PTHR46211:SF14">
    <property type="entry name" value="GLYCEROPHOSPHODIESTER PHOSPHODIESTERASE"/>
    <property type="match status" value="1"/>
</dbReference>
<protein>
    <submittedName>
        <fullName evidence="3">Glycerophosphodiester phosphodiesterase</fullName>
    </submittedName>
</protein>
<evidence type="ECO:0000256" key="1">
    <source>
        <dbReference type="SAM" id="MobiDB-lite"/>
    </source>
</evidence>
<proteinExistence type="predicted"/>
<dbReference type="InterPro" id="IPR030395">
    <property type="entry name" value="GP_PDE_dom"/>
</dbReference>
<dbReference type="Pfam" id="PF03009">
    <property type="entry name" value="GDPD"/>
    <property type="match status" value="1"/>
</dbReference>
<dbReference type="GO" id="GO:0008081">
    <property type="term" value="F:phosphoric diester hydrolase activity"/>
    <property type="evidence" value="ECO:0007669"/>
    <property type="project" value="InterPro"/>
</dbReference>
<feature type="region of interest" description="Disordered" evidence="1">
    <location>
        <begin position="330"/>
        <end position="350"/>
    </location>
</feature>
<dbReference type="Gene3D" id="3.20.20.190">
    <property type="entry name" value="Phosphatidylinositol (PI) phosphodiesterase"/>
    <property type="match status" value="1"/>
</dbReference>
<feature type="domain" description="GP-PDE" evidence="2">
    <location>
        <begin position="36"/>
        <end position="321"/>
    </location>
</feature>
<accession>A0A6G8ID89</accession>
<reference evidence="3 4" key="1">
    <citation type="submission" date="2020-03" db="EMBL/GenBank/DDBJ databases">
        <title>Hydrogenophaga sp. nov. isolated from cyanobacterial mat.</title>
        <authorList>
            <person name="Thorat V."/>
            <person name="Kirdat K."/>
            <person name="Tiwarekar B."/>
            <person name="Costa E.D."/>
            <person name="Yadav A."/>
        </authorList>
    </citation>
    <scope>NUCLEOTIDE SEQUENCE [LARGE SCALE GENOMIC DNA]</scope>
    <source>
        <strain evidence="3 4">BA0156</strain>
    </source>
</reference>
<feature type="compositionally biased region" description="Polar residues" evidence="1">
    <location>
        <begin position="336"/>
        <end position="350"/>
    </location>
</feature>
<evidence type="ECO:0000313" key="4">
    <source>
        <dbReference type="Proteomes" id="UP000503162"/>
    </source>
</evidence>
<dbReference type="SUPFAM" id="SSF51695">
    <property type="entry name" value="PLC-like phosphodiesterases"/>
    <property type="match status" value="1"/>
</dbReference>
<dbReference type="CDD" id="cd08567">
    <property type="entry name" value="GDPD_SpGDE_like"/>
    <property type="match status" value="1"/>
</dbReference>
<evidence type="ECO:0000313" key="3">
    <source>
        <dbReference type="EMBL" id="QIM51103.1"/>
    </source>
</evidence>
<sequence>MPTLEPAPARRLTWLRWGCTTALGLSLWCAGAALAFDLQGHRGARALAPENTLAGFERALAIGVSTLELDVVLSAEGVPVISHDTTPNPDITRDASGRWLQSRGQPFNTLTLAQIAEFDVGRIVPSSRYARDFPQQQAVDGERIPTLASLFELVRKLRADHVRFSIELKRNPERPHESPAPEAFVQAVMAVIQAHGMAGRSTLQSFDWSVLKAAQRLAPEMPLSFLTIQRPRSNNLESGVWSAGAQIARHKDAPAMVAAAGGRLWSPNFNDISQRLLERAREEGLRVIPWTVNETSDMERLIDWGVDGIITDHPDRLRAVMMRRGLALPPAVEPAQASQAPQAVRTATTH</sequence>
<dbReference type="EMBL" id="CP049989">
    <property type="protein sequence ID" value="QIM51103.1"/>
    <property type="molecule type" value="Genomic_DNA"/>
</dbReference>
<keyword evidence="4" id="KW-1185">Reference proteome</keyword>
<dbReference type="PANTHER" id="PTHR46211">
    <property type="entry name" value="GLYCEROPHOSPHORYL DIESTER PHOSPHODIESTERASE"/>
    <property type="match status" value="1"/>
</dbReference>
<organism evidence="3 4">
    <name type="scientific">Hydrogenophaga crocea</name>
    <dbReference type="NCBI Taxonomy" id="2716225"/>
    <lineage>
        <taxon>Bacteria</taxon>
        <taxon>Pseudomonadati</taxon>
        <taxon>Pseudomonadota</taxon>
        <taxon>Betaproteobacteria</taxon>
        <taxon>Burkholderiales</taxon>
        <taxon>Comamonadaceae</taxon>
        <taxon>Hydrogenophaga</taxon>
    </lineage>
</organism>
<dbReference type="KEGG" id="hcz:G9Q37_02610"/>